<dbReference type="InterPro" id="IPR015890">
    <property type="entry name" value="Chorismate_C"/>
</dbReference>
<feature type="domain" description="Anthranilate synthase component I N-terminal" evidence="2">
    <location>
        <begin position="42"/>
        <end position="150"/>
    </location>
</feature>
<dbReference type="Proteomes" id="UP000017837">
    <property type="component" value="Unassembled WGS sequence"/>
</dbReference>
<dbReference type="PRINTS" id="PR00095">
    <property type="entry name" value="ANTSNTHASEI"/>
</dbReference>
<dbReference type="EMBL" id="AWGB01000007">
    <property type="protein sequence ID" value="ESQ93713.1"/>
    <property type="molecule type" value="Genomic_DNA"/>
</dbReference>
<dbReference type="eggNOG" id="COG0147">
    <property type="taxonomic scope" value="Bacteria"/>
</dbReference>
<dbReference type="Pfam" id="PF04715">
    <property type="entry name" value="Anth_synt_I_N"/>
    <property type="match status" value="1"/>
</dbReference>
<dbReference type="AlphaFoldDB" id="V4RRA9"/>
<organism evidence="3 4">
    <name type="scientific">Asticcacaulis benevestitus DSM 16100 = ATCC BAA-896</name>
    <dbReference type="NCBI Taxonomy" id="1121022"/>
    <lineage>
        <taxon>Bacteria</taxon>
        <taxon>Pseudomonadati</taxon>
        <taxon>Pseudomonadota</taxon>
        <taxon>Alphaproteobacteria</taxon>
        <taxon>Caulobacterales</taxon>
        <taxon>Caulobacteraceae</taxon>
        <taxon>Asticcacaulis</taxon>
    </lineage>
</organism>
<gene>
    <name evidence="3" type="ORF">ABENE_05175</name>
</gene>
<dbReference type="InterPro" id="IPR006805">
    <property type="entry name" value="Anth_synth_I_N"/>
</dbReference>
<evidence type="ECO:0000259" key="2">
    <source>
        <dbReference type="Pfam" id="PF04715"/>
    </source>
</evidence>
<evidence type="ECO:0000259" key="1">
    <source>
        <dbReference type="Pfam" id="PF00425"/>
    </source>
</evidence>
<dbReference type="GO" id="GO:0000162">
    <property type="term" value="P:L-tryptophan biosynthetic process"/>
    <property type="evidence" value="ECO:0007669"/>
    <property type="project" value="TreeGrafter"/>
</dbReference>
<keyword evidence="4" id="KW-1185">Reference proteome</keyword>
<proteinExistence type="predicted"/>
<dbReference type="SUPFAM" id="SSF56322">
    <property type="entry name" value="ADC synthase"/>
    <property type="match status" value="1"/>
</dbReference>
<dbReference type="PATRIC" id="fig|1121022.4.peg.1029"/>
<accession>V4RRA9</accession>
<dbReference type="InterPro" id="IPR019999">
    <property type="entry name" value="Anth_synth_I-like"/>
</dbReference>
<dbReference type="PANTHER" id="PTHR11236:SF9">
    <property type="entry name" value="ANTHRANILATE SYNTHASE COMPONENT 1"/>
    <property type="match status" value="1"/>
</dbReference>
<comment type="caution">
    <text evidence="3">The sequence shown here is derived from an EMBL/GenBank/DDBJ whole genome shotgun (WGS) entry which is preliminary data.</text>
</comment>
<evidence type="ECO:0000313" key="3">
    <source>
        <dbReference type="EMBL" id="ESQ93713.1"/>
    </source>
</evidence>
<evidence type="ECO:0000313" key="4">
    <source>
        <dbReference type="Proteomes" id="UP000017837"/>
    </source>
</evidence>
<dbReference type="Pfam" id="PF00425">
    <property type="entry name" value="Chorismate_bind"/>
    <property type="match status" value="1"/>
</dbReference>
<protein>
    <recommendedName>
        <fullName evidence="5">Chorismate-utilising enzyme C-terminal domain-containing protein</fullName>
    </recommendedName>
</protein>
<dbReference type="PANTHER" id="PTHR11236">
    <property type="entry name" value="AMINOBENZOATE/ANTHRANILATE SYNTHASE"/>
    <property type="match status" value="1"/>
</dbReference>
<name>V4RRA9_9CAUL</name>
<evidence type="ECO:0008006" key="5">
    <source>
        <dbReference type="Google" id="ProtNLM"/>
    </source>
</evidence>
<dbReference type="OrthoDB" id="9803598at2"/>
<dbReference type="InterPro" id="IPR005801">
    <property type="entry name" value="ADC_synthase"/>
</dbReference>
<dbReference type="Gene3D" id="3.60.120.10">
    <property type="entry name" value="Anthranilate synthase"/>
    <property type="match status" value="1"/>
</dbReference>
<feature type="domain" description="Chorismate-utilising enzyme C-terminal" evidence="1">
    <location>
        <begin position="198"/>
        <end position="457"/>
    </location>
</feature>
<dbReference type="RefSeq" id="WP_018081736.1">
    <property type="nucleotide sequence ID" value="NZ_AQWM01000007.1"/>
</dbReference>
<dbReference type="STRING" id="1121022.GCA_000376105_02072"/>
<reference evidence="3 4" key="1">
    <citation type="journal article" date="2014" name="Nature">
        <title>Sequential evolution of bacterial morphology by co-option of a developmental regulator.</title>
        <authorList>
            <person name="Jiang C."/>
            <person name="Brown P.J."/>
            <person name="Ducret A."/>
            <person name="Brun Y.V."/>
        </authorList>
    </citation>
    <scope>NUCLEOTIDE SEQUENCE [LARGE SCALE GENOMIC DNA]</scope>
    <source>
        <strain evidence="3 4">DSM 16100</strain>
    </source>
</reference>
<sequence length="467" mass="50427">MLPFSAISLRYVTRKSQPYEAVGARLQGWLEHAFAAGFLSDGGPLGRYSYLLAQPIAQGQIAYDDPRETADFLREATDFLPDSDAAITPDHENWPPFTGGLVGMASFELGLRLEGMKRRPFRIEGRKPWPELVALCYPAVLVFDHHAHTLSAIGRGSTPAEAEAARDTLADLYAVTPIAEAPNGPFSDGPLQLETPDEVHEDKVATLIQQIHAGDLFQANLARGWSGKLKAGVTPGQVMSALQASGAAPFGGFLSLGERCILSNSPERYIRLDSAGDLETRPIKGTRPRGKTPDEDAVLASELTLSEKDRAENLMIVDLMRHDLSRVSEVGSVSVTALHALESYPNVHHLVSTVTARLSPGKTAADVLCATFPPGSISGAPKVQAMKVIYEMEAARGPYCGSLFFIDANGAMDSSVLIRTLALERDDDQRWHVRACAGGGIVADSEPVCERIETETKLSLIRTVVED</sequence>